<dbReference type="AlphaFoldDB" id="A0A4R6U3I9"/>
<name>A0A4R6U3I9_9BURK</name>
<evidence type="ECO:0000313" key="2">
    <source>
        <dbReference type="Proteomes" id="UP000295510"/>
    </source>
</evidence>
<gene>
    <name evidence="1" type="ORF">DFR43_11445</name>
</gene>
<accession>A0A4R6U3I9</accession>
<sequence length="50" mass="5764">MRDGDLWAGAALLARWFRFQPSEIDSLEVADFLRWVRLAREQIRDEGGSG</sequence>
<dbReference type="EMBL" id="SNYL01000014">
    <property type="protein sequence ID" value="TDQ40960.1"/>
    <property type="molecule type" value="Genomic_DNA"/>
</dbReference>
<dbReference type="Proteomes" id="UP000295510">
    <property type="component" value="Unassembled WGS sequence"/>
</dbReference>
<comment type="caution">
    <text evidence="1">The sequence shown here is derived from an EMBL/GenBank/DDBJ whole genome shotgun (WGS) entry which is preliminary data.</text>
</comment>
<protein>
    <recommendedName>
        <fullName evidence="3">GpE protein</fullName>
    </recommendedName>
</protein>
<keyword evidence="2" id="KW-1185">Reference proteome</keyword>
<evidence type="ECO:0008006" key="3">
    <source>
        <dbReference type="Google" id="ProtNLM"/>
    </source>
</evidence>
<evidence type="ECO:0000313" key="1">
    <source>
        <dbReference type="EMBL" id="TDQ40960.1"/>
    </source>
</evidence>
<reference evidence="1 2" key="1">
    <citation type="submission" date="2019-03" db="EMBL/GenBank/DDBJ databases">
        <title>Genomic Encyclopedia of Type Strains, Phase IV (KMG-IV): sequencing the most valuable type-strain genomes for metagenomic binning, comparative biology and taxonomic classification.</title>
        <authorList>
            <person name="Goeker M."/>
        </authorList>
    </citation>
    <scope>NUCLEOTIDE SEQUENCE [LARGE SCALE GENOMIC DNA]</scope>
    <source>
        <strain evidence="1 2">DSM 19605</strain>
    </source>
</reference>
<dbReference type="RefSeq" id="WP_133598608.1">
    <property type="nucleotide sequence ID" value="NZ_SNYL01000014.1"/>
</dbReference>
<organism evidence="1 2">
    <name type="scientific">Tepidicella xavieri</name>
    <dbReference type="NCBI Taxonomy" id="360241"/>
    <lineage>
        <taxon>Bacteria</taxon>
        <taxon>Pseudomonadati</taxon>
        <taxon>Pseudomonadota</taxon>
        <taxon>Betaproteobacteria</taxon>
        <taxon>Burkholderiales</taxon>
        <taxon>Tepidicella</taxon>
    </lineage>
</organism>
<proteinExistence type="predicted"/>